<dbReference type="Pfam" id="PF00486">
    <property type="entry name" value="Trans_reg_C"/>
    <property type="match status" value="1"/>
</dbReference>
<dbReference type="InterPro" id="IPR036388">
    <property type="entry name" value="WH-like_DNA-bd_sf"/>
</dbReference>
<keyword evidence="5" id="KW-1185">Reference proteome</keyword>
<dbReference type="GO" id="GO:0000160">
    <property type="term" value="P:phosphorelay signal transduction system"/>
    <property type="evidence" value="ECO:0007669"/>
    <property type="project" value="InterPro"/>
</dbReference>
<dbReference type="InterPro" id="IPR016032">
    <property type="entry name" value="Sig_transdc_resp-reg_C-effctor"/>
</dbReference>
<protein>
    <submittedName>
        <fullName evidence="4">DNA-binding winged helix-turn-helix (WHTH) protein</fullName>
    </submittedName>
</protein>
<reference evidence="4 5" key="1">
    <citation type="submission" date="2020-08" db="EMBL/GenBank/DDBJ databases">
        <title>Genomic Encyclopedia of Type Strains, Phase IV (KMG-IV): sequencing the most valuable type-strain genomes for metagenomic binning, comparative biology and taxonomic classification.</title>
        <authorList>
            <person name="Goeker M."/>
        </authorList>
    </citation>
    <scope>NUCLEOTIDE SEQUENCE [LARGE SCALE GENOMIC DNA]</scope>
    <source>
        <strain evidence="4 5">DSM 2461</strain>
    </source>
</reference>
<keyword evidence="1 2" id="KW-0238">DNA-binding</keyword>
<evidence type="ECO:0000313" key="5">
    <source>
        <dbReference type="Proteomes" id="UP000587760"/>
    </source>
</evidence>
<dbReference type="Gene3D" id="1.10.10.10">
    <property type="entry name" value="Winged helix-like DNA-binding domain superfamily/Winged helix DNA-binding domain"/>
    <property type="match status" value="1"/>
</dbReference>
<dbReference type="CDD" id="cd00383">
    <property type="entry name" value="trans_reg_C"/>
    <property type="match status" value="1"/>
</dbReference>
<evidence type="ECO:0000313" key="4">
    <source>
        <dbReference type="EMBL" id="MBB6482342.1"/>
    </source>
</evidence>
<dbReference type="InterPro" id="IPR001867">
    <property type="entry name" value="OmpR/PhoB-type_DNA-bd"/>
</dbReference>
<dbReference type="AlphaFoldDB" id="A0A841RJ69"/>
<dbReference type="SUPFAM" id="SSF46894">
    <property type="entry name" value="C-terminal effector domain of the bipartite response regulators"/>
    <property type="match status" value="1"/>
</dbReference>
<evidence type="ECO:0000259" key="3">
    <source>
        <dbReference type="PROSITE" id="PS51755"/>
    </source>
</evidence>
<gene>
    <name evidence="4" type="ORF">HNR50_004035</name>
</gene>
<dbReference type="GO" id="GO:0003677">
    <property type="term" value="F:DNA binding"/>
    <property type="evidence" value="ECO:0007669"/>
    <property type="project" value="UniProtKB-UniRule"/>
</dbReference>
<feature type="domain" description="OmpR/PhoB-type" evidence="3">
    <location>
        <begin position="106"/>
        <end position="207"/>
    </location>
</feature>
<comment type="caution">
    <text evidence="4">The sequence shown here is derived from an EMBL/GenBank/DDBJ whole genome shotgun (WGS) entry which is preliminary data.</text>
</comment>
<sequence length="212" mass="24647">MRKILNIINPESELDYLISELSEDNYTPFTYVITEKPYKSSDIILASFREISDKRNLFKEYDFIPFIVYGQISLISRAFSLGASDFIKAPFVLDELNSRALKIFNYDRLSIKGETAFFDLSGIHFRENSISLTEMEYKILHLLVSNKNRIVGRETFIYRLGLGEDKSRSLDVHINSLRKKLFFLMKDLSEDNFIIKTVRGKGYTINTQFTCG</sequence>
<dbReference type="PROSITE" id="PS51755">
    <property type="entry name" value="OMPR_PHOB"/>
    <property type="match status" value="1"/>
</dbReference>
<name>A0A841RJ69_9SPIO</name>
<feature type="DNA-binding region" description="OmpR/PhoB-type" evidence="2">
    <location>
        <begin position="106"/>
        <end position="207"/>
    </location>
</feature>
<dbReference type="GO" id="GO:0006355">
    <property type="term" value="P:regulation of DNA-templated transcription"/>
    <property type="evidence" value="ECO:0007669"/>
    <property type="project" value="InterPro"/>
</dbReference>
<dbReference type="Proteomes" id="UP000587760">
    <property type="component" value="Unassembled WGS sequence"/>
</dbReference>
<accession>A0A841RJ69</accession>
<dbReference type="SMART" id="SM00862">
    <property type="entry name" value="Trans_reg_C"/>
    <property type="match status" value="1"/>
</dbReference>
<dbReference type="RefSeq" id="WP_184748579.1">
    <property type="nucleotide sequence ID" value="NZ_JACHGJ010000011.1"/>
</dbReference>
<evidence type="ECO:0000256" key="2">
    <source>
        <dbReference type="PROSITE-ProRule" id="PRU01091"/>
    </source>
</evidence>
<proteinExistence type="predicted"/>
<dbReference type="EMBL" id="JACHGJ010000011">
    <property type="protein sequence ID" value="MBB6482342.1"/>
    <property type="molecule type" value="Genomic_DNA"/>
</dbReference>
<evidence type="ECO:0000256" key="1">
    <source>
        <dbReference type="ARBA" id="ARBA00023125"/>
    </source>
</evidence>
<organism evidence="4 5">
    <name type="scientific">Spirochaeta isovalerica</name>
    <dbReference type="NCBI Taxonomy" id="150"/>
    <lineage>
        <taxon>Bacteria</taxon>
        <taxon>Pseudomonadati</taxon>
        <taxon>Spirochaetota</taxon>
        <taxon>Spirochaetia</taxon>
        <taxon>Spirochaetales</taxon>
        <taxon>Spirochaetaceae</taxon>
        <taxon>Spirochaeta</taxon>
    </lineage>
</organism>